<dbReference type="SUPFAM" id="SSF51735">
    <property type="entry name" value="NAD(P)-binding Rossmann-fold domains"/>
    <property type="match status" value="1"/>
</dbReference>
<dbReference type="EMBL" id="JAHBFI010000004">
    <property type="protein sequence ID" value="MBZ5961925.1"/>
    <property type="molecule type" value="Genomic_DNA"/>
</dbReference>
<dbReference type="InterPro" id="IPR036291">
    <property type="entry name" value="NAD(P)-bd_dom_sf"/>
</dbReference>
<dbReference type="PANTHER" id="PTHR43355:SF2">
    <property type="entry name" value="FLAVIN REDUCTASE (NADPH)"/>
    <property type="match status" value="1"/>
</dbReference>
<comment type="caution">
    <text evidence="2">The sequence shown here is derived from an EMBL/GenBank/DDBJ whole genome shotgun (WGS) entry which is preliminary data.</text>
</comment>
<name>A0A9Q3SUH2_9LACO</name>
<dbReference type="SMR" id="A0A9Q3SUH2"/>
<dbReference type="AlphaFoldDB" id="A0A9Q3SUH2"/>
<dbReference type="InterPro" id="IPR016040">
    <property type="entry name" value="NAD(P)-bd_dom"/>
</dbReference>
<organism evidence="2 3">
    <name type="scientific">Leuconostoc gasicomitatum</name>
    <dbReference type="NCBI Taxonomy" id="115778"/>
    <lineage>
        <taxon>Bacteria</taxon>
        <taxon>Bacillati</taxon>
        <taxon>Bacillota</taxon>
        <taxon>Bacilli</taxon>
        <taxon>Lactobacillales</taxon>
        <taxon>Lactobacillaceae</taxon>
        <taxon>Leuconostoc</taxon>
        <taxon>Leuconostoc gelidum group</taxon>
    </lineage>
</organism>
<dbReference type="GeneID" id="24960350"/>
<dbReference type="Pfam" id="PF13460">
    <property type="entry name" value="NAD_binding_10"/>
    <property type="match status" value="1"/>
</dbReference>
<evidence type="ECO:0000313" key="2">
    <source>
        <dbReference type="EMBL" id="MBZ5961925.1"/>
    </source>
</evidence>
<reference evidence="2" key="1">
    <citation type="submission" date="2021-05" db="EMBL/GenBank/DDBJ databases">
        <title>Pangenome of Leuconostoc gelidum warrants species status for Leuconostoc gelidum subsp. gasicomitatum.</title>
        <authorList>
            <person name="Johansson P."/>
            <person name="Sade E."/>
            <person name="Hultman J."/>
            <person name="Auvinen P."/>
            <person name="Bjorkroth J."/>
        </authorList>
    </citation>
    <scope>NUCLEOTIDE SEQUENCE</scope>
    <source>
        <strain evidence="2">A.21.4</strain>
    </source>
</reference>
<sequence length="205" mass="22432">MNIGIIGATGKLGTLLVEKLTLKGEKPTAVVRNKAKLTTNVPVIEKDIFDLTSEDIKEFDVLVNTFNAPLDDPKQFITSTEHLISILKETKTRLVFAGGAGVLLVDEHTMLVDTPEVPAEFKPIAEAEVTAFKALAEVKDFDWTYMAPPVVMEFDAPHTGNHSFSGNKLGVNAEGKSFISYSDYADAFVEKIFNPENHTIVGVYS</sequence>
<dbReference type="Gene3D" id="3.40.50.720">
    <property type="entry name" value="NAD(P)-binding Rossmann-like Domain"/>
    <property type="match status" value="1"/>
</dbReference>
<protein>
    <submittedName>
        <fullName evidence="2">NAD(P)H-binding protein</fullName>
    </submittedName>
</protein>
<dbReference type="Proteomes" id="UP000752647">
    <property type="component" value="Unassembled WGS sequence"/>
</dbReference>
<evidence type="ECO:0000259" key="1">
    <source>
        <dbReference type="Pfam" id="PF13460"/>
    </source>
</evidence>
<dbReference type="InterPro" id="IPR051606">
    <property type="entry name" value="Polyketide_Oxido-like"/>
</dbReference>
<dbReference type="RefSeq" id="WP_014335269.1">
    <property type="nucleotide sequence ID" value="NZ_JAHBFG010000009.1"/>
</dbReference>
<accession>A0A9Q3SUH2</accession>
<gene>
    <name evidence="2" type="ORF">KIJ12_01930</name>
</gene>
<dbReference type="GO" id="GO:0016646">
    <property type="term" value="F:oxidoreductase activity, acting on the CH-NH group of donors, NAD or NADP as acceptor"/>
    <property type="evidence" value="ECO:0007669"/>
    <property type="project" value="TreeGrafter"/>
</dbReference>
<evidence type="ECO:0000313" key="3">
    <source>
        <dbReference type="Proteomes" id="UP000752647"/>
    </source>
</evidence>
<feature type="domain" description="NAD(P)-binding" evidence="1">
    <location>
        <begin position="7"/>
        <end position="194"/>
    </location>
</feature>
<proteinExistence type="predicted"/>
<dbReference type="PANTHER" id="PTHR43355">
    <property type="entry name" value="FLAVIN REDUCTASE (NADPH)"/>
    <property type="match status" value="1"/>
</dbReference>